<keyword evidence="3" id="KW-1185">Reference proteome</keyword>
<feature type="compositionally biased region" description="Low complexity" evidence="1">
    <location>
        <begin position="65"/>
        <end position="75"/>
    </location>
</feature>
<gene>
    <name evidence="2" type="ORF">B0T11DRAFT_269394</name>
</gene>
<dbReference type="AlphaFoldDB" id="A0A8K0X8U5"/>
<protein>
    <submittedName>
        <fullName evidence="2">Uncharacterized protein</fullName>
    </submittedName>
</protein>
<evidence type="ECO:0000313" key="2">
    <source>
        <dbReference type="EMBL" id="KAH7374928.1"/>
    </source>
</evidence>
<sequence length="270" mass="30252">MLPALLPPYFFNRHPQLLPFHNNRYPAQKRPHLPGTLSITPIFYLQQPKPLTQTTMVLKRKRSSSELSSSNFGSSPIRPDSFMDMEMDTTPIYPSASFHSNARPHERAYQPGRTMKRFRNNRPSEDEVHRRTLNLLFSAQQQQTSAPSPSPSETSLPEEPRRAPRPVQRSLHSFWAISARPTQTPSTSPIRECAPSTNCDDCGSSLSSGDDAMDMDDYGMSADHACTACRKAVCSRCSVSNLGEQRRCLQCAGRGVWSNGGRLPLSFPTR</sequence>
<feature type="compositionally biased region" description="Low complexity" evidence="1">
    <location>
        <begin position="138"/>
        <end position="157"/>
    </location>
</feature>
<reference evidence="2" key="1">
    <citation type="journal article" date="2021" name="Nat. Commun.">
        <title>Genetic determinants of endophytism in the Arabidopsis root mycobiome.</title>
        <authorList>
            <person name="Mesny F."/>
            <person name="Miyauchi S."/>
            <person name="Thiergart T."/>
            <person name="Pickel B."/>
            <person name="Atanasova L."/>
            <person name="Karlsson M."/>
            <person name="Huettel B."/>
            <person name="Barry K.W."/>
            <person name="Haridas S."/>
            <person name="Chen C."/>
            <person name="Bauer D."/>
            <person name="Andreopoulos W."/>
            <person name="Pangilinan J."/>
            <person name="LaButti K."/>
            <person name="Riley R."/>
            <person name="Lipzen A."/>
            <person name="Clum A."/>
            <person name="Drula E."/>
            <person name="Henrissat B."/>
            <person name="Kohler A."/>
            <person name="Grigoriev I.V."/>
            <person name="Martin F.M."/>
            <person name="Hacquard S."/>
        </authorList>
    </citation>
    <scope>NUCLEOTIDE SEQUENCE</scope>
    <source>
        <strain evidence="2">MPI-CAGE-AT-0016</strain>
    </source>
</reference>
<name>A0A8K0X8U5_9PEZI</name>
<evidence type="ECO:0000313" key="3">
    <source>
        <dbReference type="Proteomes" id="UP000813385"/>
    </source>
</evidence>
<accession>A0A8K0X8U5</accession>
<proteinExistence type="predicted"/>
<comment type="caution">
    <text evidence="2">The sequence shown here is derived from an EMBL/GenBank/DDBJ whole genome shotgun (WGS) entry which is preliminary data.</text>
</comment>
<feature type="region of interest" description="Disordered" evidence="1">
    <location>
        <begin position="60"/>
        <end position="167"/>
    </location>
</feature>
<dbReference type="EMBL" id="JAGPXD010000001">
    <property type="protein sequence ID" value="KAH7374928.1"/>
    <property type="molecule type" value="Genomic_DNA"/>
</dbReference>
<evidence type="ECO:0000256" key="1">
    <source>
        <dbReference type="SAM" id="MobiDB-lite"/>
    </source>
</evidence>
<organism evidence="2 3">
    <name type="scientific">Plectosphaerella cucumerina</name>
    <dbReference type="NCBI Taxonomy" id="40658"/>
    <lineage>
        <taxon>Eukaryota</taxon>
        <taxon>Fungi</taxon>
        <taxon>Dikarya</taxon>
        <taxon>Ascomycota</taxon>
        <taxon>Pezizomycotina</taxon>
        <taxon>Sordariomycetes</taxon>
        <taxon>Hypocreomycetidae</taxon>
        <taxon>Glomerellales</taxon>
        <taxon>Plectosphaerellaceae</taxon>
        <taxon>Plectosphaerella</taxon>
    </lineage>
</organism>
<dbReference type="Proteomes" id="UP000813385">
    <property type="component" value="Unassembled WGS sequence"/>
</dbReference>
<dbReference type="OrthoDB" id="5336357at2759"/>